<protein>
    <recommendedName>
        <fullName evidence="3">IgGFc-binding protein N-terminal domain-containing protein</fullName>
    </recommendedName>
</protein>
<feature type="region of interest" description="Disordered" evidence="1">
    <location>
        <begin position="20"/>
        <end position="51"/>
    </location>
</feature>
<dbReference type="RefSeq" id="WP_106088265.1">
    <property type="nucleotide sequence ID" value="NZ_PVNL01000030.1"/>
</dbReference>
<evidence type="ECO:0000256" key="2">
    <source>
        <dbReference type="SAM" id="SignalP"/>
    </source>
</evidence>
<dbReference type="InterPro" id="IPR035234">
    <property type="entry name" value="IgGFc-bd_N"/>
</dbReference>
<gene>
    <name evidence="4" type="ORF">ENSA7_12260</name>
</gene>
<organism evidence="4 5">
    <name type="scientific">Enhygromyxa salina</name>
    <dbReference type="NCBI Taxonomy" id="215803"/>
    <lineage>
        <taxon>Bacteria</taxon>
        <taxon>Pseudomonadati</taxon>
        <taxon>Myxococcota</taxon>
        <taxon>Polyangia</taxon>
        <taxon>Nannocystales</taxon>
        <taxon>Nannocystaceae</taxon>
        <taxon>Enhygromyxa</taxon>
    </lineage>
</organism>
<proteinExistence type="predicted"/>
<dbReference type="PROSITE" id="PS51257">
    <property type="entry name" value="PROKAR_LIPOPROTEIN"/>
    <property type="match status" value="1"/>
</dbReference>
<keyword evidence="2" id="KW-0732">Signal</keyword>
<name>A0A2S9YVW9_9BACT</name>
<feature type="compositionally biased region" description="Low complexity" evidence="1">
    <location>
        <begin position="29"/>
        <end position="41"/>
    </location>
</feature>
<dbReference type="Pfam" id="PF17517">
    <property type="entry name" value="IgGFc_binding"/>
    <property type="match status" value="1"/>
</dbReference>
<evidence type="ECO:0000259" key="3">
    <source>
        <dbReference type="Pfam" id="PF17517"/>
    </source>
</evidence>
<evidence type="ECO:0000313" key="4">
    <source>
        <dbReference type="EMBL" id="PRQ09236.1"/>
    </source>
</evidence>
<reference evidence="4 5" key="1">
    <citation type="submission" date="2018-03" db="EMBL/GenBank/DDBJ databases">
        <title>Draft Genome Sequences of the Obligatory Marine Myxobacteria Enhygromyxa salina SWB007.</title>
        <authorList>
            <person name="Poehlein A."/>
            <person name="Moghaddam J.A."/>
            <person name="Harms H."/>
            <person name="Alanjari M."/>
            <person name="Koenig G.M."/>
            <person name="Daniel R."/>
            <person name="Schaeberle T.F."/>
        </authorList>
    </citation>
    <scope>NUCLEOTIDE SEQUENCE [LARGE SCALE GENOMIC DNA]</scope>
    <source>
        <strain evidence="4 5">SWB007</strain>
    </source>
</reference>
<accession>A0A2S9YVW9</accession>
<dbReference type="PANTHER" id="PTHR46534">
    <property type="entry name" value="IGGFC_BINDING DOMAIN-CONTAINING PROTEIN"/>
    <property type="match status" value="1"/>
</dbReference>
<dbReference type="EMBL" id="PVNL01000030">
    <property type="protein sequence ID" value="PRQ09236.1"/>
    <property type="molecule type" value="Genomic_DNA"/>
</dbReference>
<sequence length="563" mass="58297">MSARPLLLLCVVAGLTACQNPPSADGNQTETDSGESSSTSSDDAETGGVCEPGQTSCADPSTLDTCAPSGQAWSSTACEGGQVCDACAADDGVGGCLAACVDPCAQPRGSTGCSFYATGLYQATLPPGVMSSSDAIVVVNPDPDHTATVELYWNSPFLGGEALEANATLAPGESAVLDLASGLTSDMGPSETSVFRSGGVYHVVSDFPIGAHLHAPYESVNANASTLLVPERSLGSSHVVFNHGAWVDPNYFVVIAIEDDTAVTWQPSVETAGDDMPVPFVAQGATGMMVLDRFDNLRVETSASLGRPKCEQDLSGTLVTADKPIWVLSAVRGLRLPWCGGSMVPGCPTIVDSACDFGSDFAIEQSLPLAVWGTQYVGAHAPVRGSESHYWRIYAGADNVTVTTDPPQPGTPISLAARGGWAELVLPTGTNVVFAGDGPFMPVQYLTGHHDAQTDMGSPEMIQGVPSDRFLDRYVFVTAASYEQHFAQVTRAAGGAEVEIDGDAVAGWESVGAWEVANVAVSEGAHQVTSTQAFGLSQYGYSQHVGAADNSSAYAYVVGLSLD</sequence>
<feature type="domain" description="IgGFc-binding protein N-terminal" evidence="3">
    <location>
        <begin position="225"/>
        <end position="540"/>
    </location>
</feature>
<evidence type="ECO:0000256" key="1">
    <source>
        <dbReference type="SAM" id="MobiDB-lite"/>
    </source>
</evidence>
<feature type="chain" id="PRO_5015443119" description="IgGFc-binding protein N-terminal domain-containing protein" evidence="2">
    <location>
        <begin position="25"/>
        <end position="563"/>
    </location>
</feature>
<dbReference type="PANTHER" id="PTHR46534:SF1">
    <property type="entry name" value="IGGFC-BINDING PROTEIN N-TERMINAL DOMAIN-CONTAINING PROTEIN"/>
    <property type="match status" value="1"/>
</dbReference>
<evidence type="ECO:0000313" key="5">
    <source>
        <dbReference type="Proteomes" id="UP000238823"/>
    </source>
</evidence>
<dbReference type="OrthoDB" id="5524783at2"/>
<dbReference type="AlphaFoldDB" id="A0A2S9YVW9"/>
<feature type="signal peptide" evidence="2">
    <location>
        <begin position="1"/>
        <end position="24"/>
    </location>
</feature>
<dbReference type="Proteomes" id="UP000238823">
    <property type="component" value="Unassembled WGS sequence"/>
</dbReference>
<comment type="caution">
    <text evidence="4">The sequence shown here is derived from an EMBL/GenBank/DDBJ whole genome shotgun (WGS) entry which is preliminary data.</text>
</comment>